<dbReference type="OrthoDB" id="126052at2759"/>
<dbReference type="PANTHER" id="PTHR33064:SF37">
    <property type="entry name" value="RIBONUCLEASE H"/>
    <property type="match status" value="1"/>
</dbReference>
<gene>
    <name evidence="1" type="ORF">PHPALM_30524</name>
</gene>
<reference evidence="1 2" key="1">
    <citation type="journal article" date="2017" name="Genome Biol. Evol.">
        <title>Phytophthora megakarya and P. palmivora, closely related causal agents of cacao black pod rot, underwent increases in genome sizes and gene numbers by different mechanisms.</title>
        <authorList>
            <person name="Ali S.S."/>
            <person name="Shao J."/>
            <person name="Lary D.J."/>
            <person name="Kronmiller B."/>
            <person name="Shen D."/>
            <person name="Strem M.D."/>
            <person name="Amoako-Attah I."/>
            <person name="Akrofi A.Y."/>
            <person name="Begoude B.A."/>
            <person name="Ten Hoopen G.M."/>
            <person name="Coulibaly K."/>
            <person name="Kebe B.I."/>
            <person name="Melnick R.L."/>
            <person name="Guiltinan M.J."/>
            <person name="Tyler B.M."/>
            <person name="Meinhardt L.W."/>
            <person name="Bailey B.A."/>
        </authorList>
    </citation>
    <scope>NUCLEOTIDE SEQUENCE [LARGE SCALE GENOMIC DNA]</scope>
    <source>
        <strain evidence="2">sbr112.9</strain>
    </source>
</reference>
<dbReference type="InterPro" id="IPR043128">
    <property type="entry name" value="Rev_trsase/Diguanyl_cyclase"/>
</dbReference>
<dbReference type="Gene3D" id="3.30.70.270">
    <property type="match status" value="2"/>
</dbReference>
<dbReference type="SUPFAM" id="SSF56672">
    <property type="entry name" value="DNA/RNA polymerases"/>
    <property type="match status" value="1"/>
</dbReference>
<evidence type="ECO:0000313" key="2">
    <source>
        <dbReference type="Proteomes" id="UP000237271"/>
    </source>
</evidence>
<dbReference type="InterPro" id="IPR051320">
    <property type="entry name" value="Viral_Replic_Matur_Polypro"/>
</dbReference>
<protein>
    <recommendedName>
        <fullName evidence="3">Reverse transcriptase</fullName>
    </recommendedName>
</protein>
<proteinExistence type="predicted"/>
<organism evidence="1 2">
    <name type="scientific">Phytophthora palmivora</name>
    <dbReference type="NCBI Taxonomy" id="4796"/>
    <lineage>
        <taxon>Eukaryota</taxon>
        <taxon>Sar</taxon>
        <taxon>Stramenopiles</taxon>
        <taxon>Oomycota</taxon>
        <taxon>Peronosporomycetes</taxon>
        <taxon>Peronosporales</taxon>
        <taxon>Peronosporaceae</taxon>
        <taxon>Phytophthora</taxon>
    </lineage>
</organism>
<dbReference type="PANTHER" id="PTHR33064">
    <property type="entry name" value="POL PROTEIN"/>
    <property type="match status" value="1"/>
</dbReference>
<sequence length="569" mass="63977">MEEVKGRARGKVVRTAPQLGEVMMDEMVVLPYCSDSGSDSTVIPMQGVEVQPIPIPIDAEVTGRSTVICFDSVALDTVLQTATGTDISKSETDFLLTNDTLVSLGIDVNHQMEQLVGGALDTQRVSTRLKRKNVPMPACPPWKFVISLKTLCLTLYSAMEYEELFRVDLGADPPADIATLRNKLVDSAKPFRARSCWYAPAQRNFLREYAKRLELVRITEVIGQLPLHPDSQELMSFITTDTVWTPTRVPQRANDSATYFPNEMKHVFADTLYFYLIMWMDDIFLYAMDDPSFIAALRSGICDDPGRTKALQALPLPTTAADLQQFLYAAGWMRDTLVDFARVMCPLCGKLEAILSVSGRTKKLAAGAVLTRMPEEEDMFKAAKQLLGSSQPLRFPKASTIISVFTDAMATWDPEKLAFKQHHEPLRHLDATKHRWSIIAKEPYPIILPSGLHVILVIFSFGPQGSDFVNFFYVFSPTHEVKRHIRGKLQRWALSSTGFPYRIDHIDGKTNVWADLLSRWGSTSPEEPATLQDAASRQLDELRPLQGDFVFPTLDEMKQLQQKRTNSTY</sequence>
<evidence type="ECO:0008006" key="3">
    <source>
        <dbReference type="Google" id="ProtNLM"/>
    </source>
</evidence>
<keyword evidence="2" id="KW-1185">Reference proteome</keyword>
<dbReference type="AlphaFoldDB" id="A0A2P4X4X7"/>
<evidence type="ECO:0000313" key="1">
    <source>
        <dbReference type="EMBL" id="POM60602.1"/>
    </source>
</evidence>
<dbReference type="Gene3D" id="3.10.10.10">
    <property type="entry name" value="HIV Type 1 Reverse Transcriptase, subunit A, domain 1"/>
    <property type="match status" value="1"/>
</dbReference>
<dbReference type="EMBL" id="NCKW01016848">
    <property type="protein sequence ID" value="POM60602.1"/>
    <property type="molecule type" value="Genomic_DNA"/>
</dbReference>
<dbReference type="Proteomes" id="UP000237271">
    <property type="component" value="Unassembled WGS sequence"/>
</dbReference>
<accession>A0A2P4X4X7</accession>
<dbReference type="InterPro" id="IPR043502">
    <property type="entry name" value="DNA/RNA_pol_sf"/>
</dbReference>
<name>A0A2P4X4X7_9STRA</name>
<comment type="caution">
    <text evidence="1">The sequence shown here is derived from an EMBL/GenBank/DDBJ whole genome shotgun (WGS) entry which is preliminary data.</text>
</comment>